<protein>
    <recommendedName>
        <fullName evidence="1">Immunity MXAN-0049 protein domain-containing protein</fullName>
    </recommendedName>
</protein>
<reference evidence="3" key="1">
    <citation type="submission" date="2016-10" db="EMBL/GenBank/DDBJ databases">
        <authorList>
            <person name="Varghese N."/>
            <person name="Submissions S."/>
        </authorList>
    </citation>
    <scope>NUCLEOTIDE SEQUENCE [LARGE SCALE GENOMIC DNA]</scope>
    <source>
        <strain evidence="3">IBRC-M10078</strain>
    </source>
</reference>
<dbReference type="STRING" id="930152.SAMN05216565_101492"/>
<evidence type="ECO:0000313" key="2">
    <source>
        <dbReference type="EMBL" id="SDP09302.1"/>
    </source>
</evidence>
<dbReference type="AlphaFoldDB" id="A0A1H0PVX8"/>
<dbReference type="OrthoDB" id="2875619at2"/>
<dbReference type="InterPro" id="IPR012433">
    <property type="entry name" value="Imm11"/>
</dbReference>
<name>A0A1H0PVX8_9BACI</name>
<keyword evidence="3" id="KW-1185">Reference proteome</keyword>
<dbReference type="EMBL" id="FNJU01000001">
    <property type="protein sequence ID" value="SDP09302.1"/>
    <property type="molecule type" value="Genomic_DNA"/>
</dbReference>
<dbReference type="RefSeq" id="WP_090849551.1">
    <property type="nucleotide sequence ID" value="NZ_FNJU01000001.1"/>
</dbReference>
<dbReference type="Proteomes" id="UP000199159">
    <property type="component" value="Unassembled WGS sequence"/>
</dbReference>
<sequence>MKIWSLNKQYGKYELLGFLNEKDSDVFQKEFVGITMENNWTPMEVTTYKKGKESDFPAGLLSPPVISEKAAEVLANLIEGQVEVLPLIIDHNRKYYVINVVNVLDCINPELSVSRTFHGRTMEYTKYEFIPEVIGGQDIFKIVFHDTKKILKSAVFVSDIFRQRVIDSGLEGFDFIEVWDSTNMGL</sequence>
<evidence type="ECO:0000313" key="3">
    <source>
        <dbReference type="Proteomes" id="UP000199159"/>
    </source>
</evidence>
<accession>A0A1H0PVX8</accession>
<proteinExistence type="predicted"/>
<gene>
    <name evidence="2" type="ORF">SAMN05216565_101492</name>
</gene>
<dbReference type="Pfam" id="PF07791">
    <property type="entry name" value="Imm11"/>
    <property type="match status" value="1"/>
</dbReference>
<feature type="domain" description="Immunity MXAN-0049 protein" evidence="1">
    <location>
        <begin position="91"/>
        <end position="178"/>
    </location>
</feature>
<evidence type="ECO:0000259" key="1">
    <source>
        <dbReference type="Pfam" id="PF07791"/>
    </source>
</evidence>
<organism evidence="2 3">
    <name type="scientific">Litchfieldia salsa</name>
    <dbReference type="NCBI Taxonomy" id="930152"/>
    <lineage>
        <taxon>Bacteria</taxon>
        <taxon>Bacillati</taxon>
        <taxon>Bacillota</taxon>
        <taxon>Bacilli</taxon>
        <taxon>Bacillales</taxon>
        <taxon>Bacillaceae</taxon>
        <taxon>Litchfieldia</taxon>
    </lineage>
</organism>